<name>A0ACC2T5S7_9FUNG</name>
<evidence type="ECO:0000313" key="2">
    <source>
        <dbReference type="Proteomes" id="UP001165960"/>
    </source>
</evidence>
<comment type="caution">
    <text evidence="1">The sequence shown here is derived from an EMBL/GenBank/DDBJ whole genome shotgun (WGS) entry which is preliminary data.</text>
</comment>
<sequence>MEARMENFEFVSLEDGMFPPSVPRRSFQNPISMYAPGYMPLPSGSSGEFKISRLTGQKKALIVGINYFDTTKELKECIDDAHGMRDLLISRFSFPEEQVVLLTDDDESAYPTKKNIVAGLKWLVKDAQPNDSLVFHYSGHSMRLGYSSSFGLEEAICPIDAYIDGYISGRDIHRMLIKTLPAGCRLTIFMDCCNSRPSIELAYEYDDHATLDKVFFPKATKKLRSSWLCSPASLWRFTPLPTLAPIHASPRDPAASLAFNSIFPDVLLFSGCRNQLVSRNSYTPTEKKTNLLTKSIITILTKDPYSMTYRRLFEKLRKVMKVDSNTLPRLNAAYPLDPTRTFIL</sequence>
<dbReference type="Proteomes" id="UP001165960">
    <property type="component" value="Unassembled WGS sequence"/>
</dbReference>
<gene>
    <name evidence="1" type="primary">MCA1_8</name>
    <name evidence="1" type="ORF">DSO57_1013655</name>
</gene>
<proteinExistence type="predicted"/>
<organism evidence="1 2">
    <name type="scientific">Entomophthora muscae</name>
    <dbReference type="NCBI Taxonomy" id="34485"/>
    <lineage>
        <taxon>Eukaryota</taxon>
        <taxon>Fungi</taxon>
        <taxon>Fungi incertae sedis</taxon>
        <taxon>Zoopagomycota</taxon>
        <taxon>Entomophthoromycotina</taxon>
        <taxon>Entomophthoromycetes</taxon>
        <taxon>Entomophthorales</taxon>
        <taxon>Entomophthoraceae</taxon>
        <taxon>Entomophthora</taxon>
    </lineage>
</organism>
<reference evidence="1" key="1">
    <citation type="submission" date="2022-04" db="EMBL/GenBank/DDBJ databases">
        <title>Genome of the entomopathogenic fungus Entomophthora muscae.</title>
        <authorList>
            <person name="Elya C."/>
            <person name="Lovett B.R."/>
            <person name="Lee E."/>
            <person name="Macias A.M."/>
            <person name="Hajek A.E."/>
            <person name="De Bivort B.L."/>
            <person name="Kasson M.T."/>
            <person name="De Fine Licht H.H."/>
            <person name="Stajich J.E."/>
        </authorList>
    </citation>
    <scope>NUCLEOTIDE SEQUENCE</scope>
    <source>
        <strain evidence="1">Berkeley</strain>
    </source>
</reference>
<keyword evidence="1" id="KW-0378">Hydrolase</keyword>
<keyword evidence="1" id="KW-0645">Protease</keyword>
<keyword evidence="2" id="KW-1185">Reference proteome</keyword>
<dbReference type="EMBL" id="QTSX02003601">
    <property type="protein sequence ID" value="KAJ9069943.1"/>
    <property type="molecule type" value="Genomic_DNA"/>
</dbReference>
<accession>A0ACC2T5S7</accession>
<protein>
    <submittedName>
        <fullName evidence="1">Ca(2+)-dependent cysteine protease</fullName>
    </submittedName>
</protein>
<evidence type="ECO:0000313" key="1">
    <source>
        <dbReference type="EMBL" id="KAJ9069943.1"/>
    </source>
</evidence>